<dbReference type="GO" id="GO:0110154">
    <property type="term" value="P:RNA decapping"/>
    <property type="evidence" value="ECO:0007669"/>
    <property type="project" value="TreeGrafter"/>
</dbReference>
<protein>
    <submittedName>
        <fullName evidence="2">Serine/threonine protein phosphatase</fullName>
    </submittedName>
</protein>
<evidence type="ECO:0000313" key="2">
    <source>
        <dbReference type="EMBL" id="HCO23417.1"/>
    </source>
</evidence>
<dbReference type="GO" id="GO:0016791">
    <property type="term" value="F:phosphatase activity"/>
    <property type="evidence" value="ECO:0007669"/>
    <property type="project" value="TreeGrafter"/>
</dbReference>
<name>A0A3D3R5W8_9PLAN</name>
<dbReference type="Pfam" id="PF00149">
    <property type="entry name" value="Metallophos"/>
    <property type="match status" value="1"/>
</dbReference>
<dbReference type="Gene3D" id="3.60.21.10">
    <property type="match status" value="1"/>
</dbReference>
<dbReference type="EMBL" id="DQAY01000059">
    <property type="protein sequence ID" value="HCO23417.1"/>
    <property type="molecule type" value="Genomic_DNA"/>
</dbReference>
<accession>A0A3D3R5W8</accession>
<dbReference type="Proteomes" id="UP000263642">
    <property type="component" value="Unassembled WGS sequence"/>
</dbReference>
<dbReference type="GO" id="GO:0008803">
    <property type="term" value="F:bis(5'-nucleosyl)-tetraphosphatase (symmetrical) activity"/>
    <property type="evidence" value="ECO:0007669"/>
    <property type="project" value="TreeGrafter"/>
</dbReference>
<dbReference type="SUPFAM" id="SSF56300">
    <property type="entry name" value="Metallo-dependent phosphatases"/>
    <property type="match status" value="1"/>
</dbReference>
<sequence length="243" mass="27612">MLLYLRWKRALITERDFVAEEKSKRLIAIGDIHGHSLALQALLSQISPKKGDVIVTLGDYINRGPDSCGVLDTLLGLQEQCHLIPILGNHEEMMLDSRDDHHAEQRWRFHGGEATIQSYGGNSGIEQIPQTHWDFLSQCRSYYETEDFIFTHANYCWYSALDDQPSSLLRWLSLEESVPQPHVSGKTVILGHTPGSVRDEGFYRCIDTGCGFEGLLTAMDVESKRVWQVTETGEILEARIRDH</sequence>
<dbReference type="CDD" id="cd00144">
    <property type="entry name" value="MPP_PPP_family"/>
    <property type="match status" value="1"/>
</dbReference>
<comment type="caution">
    <text evidence="2">The sequence shown here is derived from an EMBL/GenBank/DDBJ whole genome shotgun (WGS) entry which is preliminary data.</text>
</comment>
<evidence type="ECO:0000313" key="3">
    <source>
        <dbReference type="Proteomes" id="UP000263642"/>
    </source>
</evidence>
<dbReference type="GO" id="GO:0005737">
    <property type="term" value="C:cytoplasm"/>
    <property type="evidence" value="ECO:0007669"/>
    <property type="project" value="TreeGrafter"/>
</dbReference>
<dbReference type="PANTHER" id="PTHR42850">
    <property type="entry name" value="METALLOPHOSPHOESTERASE"/>
    <property type="match status" value="1"/>
</dbReference>
<dbReference type="InterPro" id="IPR050126">
    <property type="entry name" value="Ap4A_hydrolase"/>
</dbReference>
<dbReference type="InterPro" id="IPR029052">
    <property type="entry name" value="Metallo-depent_PP-like"/>
</dbReference>
<gene>
    <name evidence="2" type="ORF">DIT97_10295</name>
</gene>
<dbReference type="AlphaFoldDB" id="A0A3D3R5W8"/>
<proteinExistence type="predicted"/>
<feature type="domain" description="Calcineurin-like phosphoesterase" evidence="1">
    <location>
        <begin position="25"/>
        <end position="194"/>
    </location>
</feature>
<dbReference type="PANTHER" id="PTHR42850:SF4">
    <property type="entry name" value="ZINC-DEPENDENT ENDOPOLYPHOSPHATASE"/>
    <property type="match status" value="1"/>
</dbReference>
<evidence type="ECO:0000259" key="1">
    <source>
        <dbReference type="Pfam" id="PF00149"/>
    </source>
</evidence>
<dbReference type="InterPro" id="IPR004843">
    <property type="entry name" value="Calcineurin-like_PHP"/>
</dbReference>
<reference evidence="2 3" key="1">
    <citation type="journal article" date="2018" name="Nat. Biotechnol.">
        <title>A standardized bacterial taxonomy based on genome phylogeny substantially revises the tree of life.</title>
        <authorList>
            <person name="Parks D.H."/>
            <person name="Chuvochina M."/>
            <person name="Waite D.W."/>
            <person name="Rinke C."/>
            <person name="Skarshewski A."/>
            <person name="Chaumeil P.A."/>
            <person name="Hugenholtz P."/>
        </authorList>
    </citation>
    <scope>NUCLEOTIDE SEQUENCE [LARGE SCALE GENOMIC DNA]</scope>
    <source>
        <strain evidence="2">UBA9375</strain>
    </source>
</reference>
<organism evidence="2 3">
    <name type="scientific">Gimesia maris</name>
    <dbReference type="NCBI Taxonomy" id="122"/>
    <lineage>
        <taxon>Bacteria</taxon>
        <taxon>Pseudomonadati</taxon>
        <taxon>Planctomycetota</taxon>
        <taxon>Planctomycetia</taxon>
        <taxon>Planctomycetales</taxon>
        <taxon>Planctomycetaceae</taxon>
        <taxon>Gimesia</taxon>
    </lineage>
</organism>